<evidence type="ECO:0000256" key="7">
    <source>
        <dbReference type="ARBA" id="ARBA00023125"/>
    </source>
</evidence>
<protein>
    <recommendedName>
        <fullName evidence="13">GATA-type domain-containing protein</fullName>
    </recommendedName>
</protein>
<evidence type="ECO:0000256" key="1">
    <source>
        <dbReference type="ARBA" id="ARBA00004123"/>
    </source>
</evidence>
<dbReference type="EMBL" id="JAFNEN010001039">
    <property type="protein sequence ID" value="KAG8175277.1"/>
    <property type="molecule type" value="Genomic_DNA"/>
</dbReference>
<keyword evidence="5" id="KW-0862">Zinc</keyword>
<evidence type="ECO:0000256" key="12">
    <source>
        <dbReference type="SAM" id="MobiDB-lite"/>
    </source>
</evidence>
<dbReference type="GO" id="GO:0045944">
    <property type="term" value="P:positive regulation of transcription by RNA polymerase II"/>
    <property type="evidence" value="ECO:0007669"/>
    <property type="project" value="TreeGrafter"/>
</dbReference>
<keyword evidence="6" id="KW-0805">Transcription regulation</keyword>
<evidence type="ECO:0000256" key="5">
    <source>
        <dbReference type="ARBA" id="ARBA00022833"/>
    </source>
</evidence>
<evidence type="ECO:0000256" key="4">
    <source>
        <dbReference type="ARBA" id="ARBA00022771"/>
    </source>
</evidence>
<gene>
    <name evidence="14" type="ORF">JTE90_011605</name>
</gene>
<dbReference type="GO" id="GO:0005634">
    <property type="term" value="C:nucleus"/>
    <property type="evidence" value="ECO:0007669"/>
    <property type="project" value="UniProtKB-SubCell"/>
</dbReference>
<organism evidence="14 15">
    <name type="scientific">Oedothorax gibbosus</name>
    <dbReference type="NCBI Taxonomy" id="931172"/>
    <lineage>
        <taxon>Eukaryota</taxon>
        <taxon>Metazoa</taxon>
        <taxon>Ecdysozoa</taxon>
        <taxon>Arthropoda</taxon>
        <taxon>Chelicerata</taxon>
        <taxon>Arachnida</taxon>
        <taxon>Araneae</taxon>
        <taxon>Araneomorphae</taxon>
        <taxon>Entelegynae</taxon>
        <taxon>Araneoidea</taxon>
        <taxon>Linyphiidae</taxon>
        <taxon>Erigoninae</taxon>
        <taxon>Oedothorax</taxon>
    </lineage>
</organism>
<dbReference type="SUPFAM" id="SSF57716">
    <property type="entry name" value="Glucocorticoid receptor-like (DNA-binding domain)"/>
    <property type="match status" value="1"/>
</dbReference>
<evidence type="ECO:0000313" key="14">
    <source>
        <dbReference type="EMBL" id="KAG8175277.1"/>
    </source>
</evidence>
<keyword evidence="4 11" id="KW-0863">Zinc-finger</keyword>
<dbReference type="InterPro" id="IPR013088">
    <property type="entry name" value="Znf_NHR/GATA"/>
</dbReference>
<dbReference type="Gene3D" id="3.30.50.10">
    <property type="entry name" value="Erythroid Transcription Factor GATA-1, subunit A"/>
    <property type="match status" value="1"/>
</dbReference>
<dbReference type="GO" id="GO:0000978">
    <property type="term" value="F:RNA polymerase II cis-regulatory region sequence-specific DNA binding"/>
    <property type="evidence" value="ECO:0007669"/>
    <property type="project" value="TreeGrafter"/>
</dbReference>
<evidence type="ECO:0000256" key="3">
    <source>
        <dbReference type="ARBA" id="ARBA00022737"/>
    </source>
</evidence>
<dbReference type="InterPro" id="IPR000679">
    <property type="entry name" value="Znf_GATA"/>
</dbReference>
<evidence type="ECO:0000256" key="10">
    <source>
        <dbReference type="ARBA" id="ARBA00023242"/>
    </source>
</evidence>
<dbReference type="GO" id="GO:0008270">
    <property type="term" value="F:zinc ion binding"/>
    <property type="evidence" value="ECO:0007669"/>
    <property type="project" value="UniProtKB-KW"/>
</dbReference>
<proteinExistence type="predicted"/>
<feature type="compositionally biased region" description="Basic and acidic residues" evidence="12">
    <location>
        <begin position="206"/>
        <end position="220"/>
    </location>
</feature>
<reference evidence="14 15" key="1">
    <citation type="journal article" date="2022" name="Nat. Ecol. Evol.">
        <title>A masculinizing supergene underlies an exaggerated male reproductive morph in a spider.</title>
        <authorList>
            <person name="Hendrickx F."/>
            <person name="De Corte Z."/>
            <person name="Sonet G."/>
            <person name="Van Belleghem S.M."/>
            <person name="Kostlbacher S."/>
            <person name="Vangestel C."/>
        </authorList>
    </citation>
    <scope>NUCLEOTIDE SEQUENCE [LARGE SCALE GENOMIC DNA]</scope>
    <source>
        <strain evidence="14">W744_W776</strain>
    </source>
</reference>
<keyword evidence="8" id="KW-0010">Activator</keyword>
<evidence type="ECO:0000313" key="15">
    <source>
        <dbReference type="Proteomes" id="UP000827092"/>
    </source>
</evidence>
<sequence>MENPCYSTQVLGYRINHQPENHGYRTTVHGTAVYRPPHPGPSIPPWYPPDSSCHINSTPGSWYQSPSSSYSSSTTYQTSNRAAQNPDQMHPKPHNFYFGFPPTPPSEGLSEVNFAASQGNNYNYEDATMRHHTVQDISQSTVPHARGTNCSCSCRPSIVNNLPNPSQTYPPLHRSHNPNQASGSIPPQYPAPLDNGPVQTPITEPTTEKSEPKTLSEEGSKKKKVFKEIRAKRHKGKSRTNTEGRECVNCGATSTPLWRRDGTGHYLCNACGLYHKMNGHSRPLVKPKRRLIFTDVRAYRLKKREISIRLRSPHLFRSRDWHGLPSLSFWEMLNFPRTKPRVFWKRVPQVGTPF</sequence>
<feature type="region of interest" description="Disordered" evidence="12">
    <location>
        <begin position="163"/>
        <end position="244"/>
    </location>
</feature>
<evidence type="ECO:0000256" key="6">
    <source>
        <dbReference type="ARBA" id="ARBA00023015"/>
    </source>
</evidence>
<keyword evidence="7" id="KW-0238">DNA-binding</keyword>
<dbReference type="PANTHER" id="PTHR10071:SF281">
    <property type="entry name" value="BOX A-BINDING FACTOR-RELATED"/>
    <property type="match status" value="1"/>
</dbReference>
<keyword evidence="3" id="KW-0677">Repeat</keyword>
<feature type="compositionally biased region" description="Low complexity" evidence="12">
    <location>
        <begin position="58"/>
        <end position="79"/>
    </location>
</feature>
<evidence type="ECO:0000256" key="11">
    <source>
        <dbReference type="PROSITE-ProRule" id="PRU00094"/>
    </source>
</evidence>
<dbReference type="PRINTS" id="PR00619">
    <property type="entry name" value="GATAZNFINGER"/>
</dbReference>
<keyword evidence="9" id="KW-0804">Transcription</keyword>
<evidence type="ECO:0000259" key="13">
    <source>
        <dbReference type="PROSITE" id="PS50114"/>
    </source>
</evidence>
<name>A0AAV6TV54_9ARAC</name>
<dbReference type="InterPro" id="IPR039355">
    <property type="entry name" value="Transcription_factor_GATA"/>
</dbReference>
<keyword evidence="2" id="KW-0479">Metal-binding</keyword>
<dbReference type="PROSITE" id="PS00344">
    <property type="entry name" value="GATA_ZN_FINGER_1"/>
    <property type="match status" value="1"/>
</dbReference>
<evidence type="ECO:0000256" key="8">
    <source>
        <dbReference type="ARBA" id="ARBA00023159"/>
    </source>
</evidence>
<dbReference type="Proteomes" id="UP000827092">
    <property type="component" value="Unassembled WGS sequence"/>
</dbReference>
<accession>A0AAV6TV54</accession>
<dbReference type="PROSITE" id="PS50114">
    <property type="entry name" value="GATA_ZN_FINGER_2"/>
    <property type="match status" value="1"/>
</dbReference>
<comment type="subcellular location">
    <subcellularLocation>
        <location evidence="1">Nucleus</location>
    </subcellularLocation>
</comment>
<keyword evidence="10" id="KW-0539">Nucleus</keyword>
<dbReference type="GO" id="GO:0000122">
    <property type="term" value="P:negative regulation of transcription by RNA polymerase II"/>
    <property type="evidence" value="ECO:0007669"/>
    <property type="project" value="TreeGrafter"/>
</dbReference>
<dbReference type="AlphaFoldDB" id="A0AAV6TV54"/>
<evidence type="ECO:0000256" key="2">
    <source>
        <dbReference type="ARBA" id="ARBA00022723"/>
    </source>
</evidence>
<evidence type="ECO:0000256" key="9">
    <source>
        <dbReference type="ARBA" id="ARBA00023163"/>
    </source>
</evidence>
<comment type="caution">
    <text evidence="14">The sequence shown here is derived from an EMBL/GenBank/DDBJ whole genome shotgun (WGS) entry which is preliminary data.</text>
</comment>
<feature type="compositionally biased region" description="Basic residues" evidence="12">
    <location>
        <begin position="221"/>
        <end position="238"/>
    </location>
</feature>
<keyword evidence="15" id="KW-1185">Reference proteome</keyword>
<dbReference type="PANTHER" id="PTHR10071">
    <property type="entry name" value="TRANSCRIPTION FACTOR GATA FAMILY MEMBER"/>
    <property type="match status" value="1"/>
</dbReference>
<dbReference type="CDD" id="cd00202">
    <property type="entry name" value="ZnF_GATA"/>
    <property type="match status" value="1"/>
</dbReference>
<dbReference type="Pfam" id="PF00320">
    <property type="entry name" value="GATA"/>
    <property type="match status" value="1"/>
</dbReference>
<dbReference type="FunFam" id="3.30.50.10:FF:000001">
    <property type="entry name" value="GATA transcription factor (GATAd)"/>
    <property type="match status" value="1"/>
</dbReference>
<feature type="domain" description="GATA-type" evidence="13">
    <location>
        <begin position="241"/>
        <end position="297"/>
    </location>
</feature>
<dbReference type="GO" id="GO:0000981">
    <property type="term" value="F:DNA-binding transcription factor activity, RNA polymerase II-specific"/>
    <property type="evidence" value="ECO:0007669"/>
    <property type="project" value="TreeGrafter"/>
</dbReference>
<feature type="region of interest" description="Disordered" evidence="12">
    <location>
        <begin position="58"/>
        <end position="103"/>
    </location>
</feature>
<dbReference type="GO" id="GO:0045165">
    <property type="term" value="P:cell fate commitment"/>
    <property type="evidence" value="ECO:0007669"/>
    <property type="project" value="TreeGrafter"/>
</dbReference>
<dbReference type="SMART" id="SM00401">
    <property type="entry name" value="ZnF_GATA"/>
    <property type="match status" value="1"/>
</dbReference>